<keyword evidence="4 6" id="KW-0274">FAD</keyword>
<keyword evidence="5" id="KW-0560">Oxidoreductase</keyword>
<evidence type="ECO:0000256" key="5">
    <source>
        <dbReference type="ARBA" id="ARBA00023002"/>
    </source>
</evidence>
<evidence type="ECO:0000256" key="2">
    <source>
        <dbReference type="ARBA" id="ARBA00006105"/>
    </source>
</evidence>
<name>A0A2T9Y964_9FUNG</name>
<evidence type="ECO:0000313" key="9">
    <source>
        <dbReference type="Proteomes" id="UP000245383"/>
    </source>
</evidence>
<dbReference type="PRINTS" id="PR00406">
    <property type="entry name" value="CYTB5RDTASE"/>
</dbReference>
<keyword evidence="3 6" id="KW-0285">Flavoprotein</keyword>
<dbReference type="EMBL" id="MBFR01000354">
    <property type="protein sequence ID" value="PVU88854.1"/>
    <property type="molecule type" value="Genomic_DNA"/>
</dbReference>
<dbReference type="OrthoDB" id="432685at2759"/>
<feature type="binding site" evidence="6">
    <location>
        <position position="169"/>
    </location>
    <ligand>
        <name>FAD</name>
        <dbReference type="ChEBI" id="CHEBI:57692"/>
    </ligand>
</feature>
<dbReference type="PROSITE" id="PS51384">
    <property type="entry name" value="FAD_FR"/>
    <property type="match status" value="1"/>
</dbReference>
<dbReference type="Proteomes" id="UP000245383">
    <property type="component" value="Unassembled WGS sequence"/>
</dbReference>
<dbReference type="GO" id="GO:0016491">
    <property type="term" value="F:oxidoreductase activity"/>
    <property type="evidence" value="ECO:0007669"/>
    <property type="project" value="UniProtKB-KW"/>
</dbReference>
<dbReference type="Pfam" id="PF00175">
    <property type="entry name" value="NAD_binding_1"/>
    <property type="match status" value="1"/>
</dbReference>
<dbReference type="InterPro" id="IPR001433">
    <property type="entry name" value="OxRdtase_FAD/NAD-bd"/>
</dbReference>
<accession>A0A2T9Y964</accession>
<feature type="binding site" evidence="6">
    <location>
        <position position="167"/>
    </location>
    <ligand>
        <name>FAD</name>
        <dbReference type="ChEBI" id="CHEBI:57692"/>
    </ligand>
</feature>
<dbReference type="InterPro" id="IPR039261">
    <property type="entry name" value="FNR_nucleotide-bd"/>
</dbReference>
<protein>
    <recommendedName>
        <fullName evidence="7">FAD-binding FR-type domain-containing protein</fullName>
    </recommendedName>
</protein>
<evidence type="ECO:0000313" key="8">
    <source>
        <dbReference type="EMBL" id="PVU88854.1"/>
    </source>
</evidence>
<evidence type="ECO:0000256" key="4">
    <source>
        <dbReference type="ARBA" id="ARBA00022827"/>
    </source>
</evidence>
<evidence type="ECO:0000256" key="3">
    <source>
        <dbReference type="ARBA" id="ARBA00022630"/>
    </source>
</evidence>
<evidence type="ECO:0000256" key="6">
    <source>
        <dbReference type="PIRSR" id="PIRSR601834-1"/>
    </source>
</evidence>
<feature type="binding site" evidence="6">
    <location>
        <position position="203"/>
    </location>
    <ligand>
        <name>FAD</name>
        <dbReference type="ChEBI" id="CHEBI:57692"/>
    </ligand>
</feature>
<dbReference type="InterPro" id="IPR017938">
    <property type="entry name" value="Riboflavin_synthase-like_b-brl"/>
</dbReference>
<keyword evidence="9" id="KW-1185">Reference proteome</keyword>
<sequence length="395" mass="44807">MSPLACLTPIHWSYTTQYFKTHNIAQKLLYTQPLLKKFSTVTLYNKSKLITRAYLPQTSYSTKTSPKGSRKYTVAALISLVSATAIYYYYSKYFADSNAYKRNFATLHPFIFNKFQLVSRDNVTHDTILLRFEVLAFDKSQSETINKIIEAGIWTIDIKDHFMQTFRSYTPINYELSLTKNSNEKSKPQFFDIIVKRYPHGNVSKFIHEIPKGQTVEIRAPCVTFPYFLNKKTNIGMIAGGTGIAPMFQLANRILTSQTPENLQTCITIVYGSKTSKDVYLKKEIDSLVEKYPNRLKVLYLIENSATADNTNIKFSSVENFDLLNHKNDLLVGRPDLPLLKKIMPNPDSSSLVVVSGPDVMMSAISGEKTPDGRQGQISGILGELGYNNQNVFKL</sequence>
<organism evidence="8 9">
    <name type="scientific">Smittium simulii</name>
    <dbReference type="NCBI Taxonomy" id="133385"/>
    <lineage>
        <taxon>Eukaryota</taxon>
        <taxon>Fungi</taxon>
        <taxon>Fungi incertae sedis</taxon>
        <taxon>Zoopagomycota</taxon>
        <taxon>Kickxellomycotina</taxon>
        <taxon>Harpellomycetes</taxon>
        <taxon>Harpellales</taxon>
        <taxon>Legeriomycetaceae</taxon>
        <taxon>Smittium</taxon>
    </lineage>
</organism>
<dbReference type="PANTHER" id="PTHR19370">
    <property type="entry name" value="NADH-CYTOCHROME B5 REDUCTASE"/>
    <property type="match status" value="1"/>
</dbReference>
<comment type="cofactor">
    <cofactor evidence="1 6">
        <name>FAD</name>
        <dbReference type="ChEBI" id="CHEBI:57692"/>
    </cofactor>
</comment>
<dbReference type="AlphaFoldDB" id="A0A2T9Y964"/>
<comment type="similarity">
    <text evidence="2">Belongs to the flavoprotein pyridine nucleotide cytochrome reductase family.</text>
</comment>
<dbReference type="PANTHER" id="PTHR19370:SF184">
    <property type="entry name" value="NADH-CYTOCHROME B5 REDUCTASE-LIKE"/>
    <property type="match status" value="1"/>
</dbReference>
<feature type="binding site" evidence="6">
    <location>
        <position position="204"/>
    </location>
    <ligand>
        <name>FAD</name>
        <dbReference type="ChEBI" id="CHEBI:57692"/>
    </ligand>
</feature>
<dbReference type="SUPFAM" id="SSF63380">
    <property type="entry name" value="Riboflavin synthase domain-like"/>
    <property type="match status" value="1"/>
</dbReference>
<reference evidence="8 9" key="1">
    <citation type="journal article" date="2018" name="MBio">
        <title>Comparative Genomics Reveals the Core Gene Toolbox for the Fungus-Insect Symbiosis.</title>
        <authorList>
            <person name="Wang Y."/>
            <person name="Stata M."/>
            <person name="Wang W."/>
            <person name="Stajich J.E."/>
            <person name="White M.M."/>
            <person name="Moncalvo J.M."/>
        </authorList>
    </citation>
    <scope>NUCLEOTIDE SEQUENCE [LARGE SCALE GENOMIC DNA]</scope>
    <source>
        <strain evidence="8 9">SWE-8-4</strain>
    </source>
</reference>
<proteinExistence type="inferred from homology"/>
<dbReference type="InterPro" id="IPR017927">
    <property type="entry name" value="FAD-bd_FR_type"/>
</dbReference>
<comment type="caution">
    <text evidence="8">The sequence shown here is derived from an EMBL/GenBank/DDBJ whole genome shotgun (WGS) entry which is preliminary data.</text>
</comment>
<dbReference type="InterPro" id="IPR008333">
    <property type="entry name" value="Cbr1-like_FAD-bd_dom"/>
</dbReference>
<dbReference type="Gene3D" id="3.40.50.80">
    <property type="entry name" value="Nucleotide-binding domain of ferredoxin-NADP reductase (FNR) module"/>
    <property type="match status" value="1"/>
</dbReference>
<evidence type="ECO:0000256" key="1">
    <source>
        <dbReference type="ARBA" id="ARBA00001974"/>
    </source>
</evidence>
<dbReference type="STRING" id="133385.A0A2T9Y964"/>
<dbReference type="SUPFAM" id="SSF52343">
    <property type="entry name" value="Ferredoxin reductase-like, C-terminal NADP-linked domain"/>
    <property type="match status" value="1"/>
</dbReference>
<feature type="binding site" evidence="6">
    <location>
        <position position="194"/>
    </location>
    <ligand>
        <name>FAD</name>
        <dbReference type="ChEBI" id="CHEBI:57692"/>
    </ligand>
</feature>
<feature type="binding site" evidence="6">
    <location>
        <position position="196"/>
    </location>
    <ligand>
        <name>FAD</name>
        <dbReference type="ChEBI" id="CHEBI:57692"/>
    </ligand>
</feature>
<evidence type="ECO:0000259" key="7">
    <source>
        <dbReference type="PROSITE" id="PS51384"/>
    </source>
</evidence>
<dbReference type="CDD" id="cd06183">
    <property type="entry name" value="cyt_b5_reduct_like"/>
    <property type="match status" value="1"/>
</dbReference>
<dbReference type="Gene3D" id="2.40.30.10">
    <property type="entry name" value="Translation factors"/>
    <property type="match status" value="1"/>
</dbReference>
<gene>
    <name evidence="8" type="ORF">BB561_005669</name>
</gene>
<dbReference type="InterPro" id="IPR001834">
    <property type="entry name" value="CBR-like"/>
</dbReference>
<dbReference type="Pfam" id="PF00970">
    <property type="entry name" value="FAD_binding_6"/>
    <property type="match status" value="1"/>
</dbReference>
<feature type="domain" description="FAD-binding FR-type" evidence="7">
    <location>
        <begin position="110"/>
        <end position="228"/>
    </location>
</feature>